<dbReference type="RefSeq" id="WP_097208384.1">
    <property type="nucleotide sequence ID" value="NZ_JACHXB010000005.1"/>
</dbReference>
<gene>
    <name evidence="3" type="ORF">SAMN06893097_110264</name>
</gene>
<keyword evidence="1" id="KW-0732">Signal</keyword>
<accession>A0A285EHJ8</accession>
<dbReference type="InterPro" id="IPR013693">
    <property type="entry name" value="SpoIID/LytB_N"/>
</dbReference>
<reference evidence="3 4" key="1">
    <citation type="submission" date="2017-09" db="EMBL/GenBank/DDBJ databases">
        <authorList>
            <person name="Ehlers B."/>
            <person name="Leendertz F.H."/>
        </authorList>
    </citation>
    <scope>NUCLEOTIDE SEQUENCE [LARGE SCALE GENOMIC DNA]</scope>
    <source>
        <strain evidence="3 4">DSM 46844</strain>
    </source>
</reference>
<feature type="domain" description="Sporulation stage II protein D amidase enhancer LytB N-terminal" evidence="2">
    <location>
        <begin position="196"/>
        <end position="291"/>
    </location>
</feature>
<name>A0A285EHJ8_9ACTN</name>
<dbReference type="OrthoDB" id="9773852at2"/>
<dbReference type="AlphaFoldDB" id="A0A285EHJ8"/>
<dbReference type="EMBL" id="OBDO01000010">
    <property type="protein sequence ID" value="SNX98480.1"/>
    <property type="molecule type" value="Genomic_DNA"/>
</dbReference>
<evidence type="ECO:0000256" key="1">
    <source>
        <dbReference type="SAM" id="SignalP"/>
    </source>
</evidence>
<dbReference type="InterPro" id="IPR013486">
    <property type="entry name" value="SpoIID/LytB"/>
</dbReference>
<proteinExistence type="predicted"/>
<dbReference type="Proteomes" id="UP000219514">
    <property type="component" value="Unassembled WGS sequence"/>
</dbReference>
<dbReference type="Pfam" id="PF08486">
    <property type="entry name" value="SpoIID"/>
    <property type="match status" value="1"/>
</dbReference>
<protein>
    <submittedName>
        <fullName evidence="3">SpoIID/LytB domain protein</fullName>
    </submittedName>
</protein>
<dbReference type="GO" id="GO:0030435">
    <property type="term" value="P:sporulation resulting in formation of a cellular spore"/>
    <property type="evidence" value="ECO:0007669"/>
    <property type="project" value="InterPro"/>
</dbReference>
<keyword evidence="4" id="KW-1185">Reference proteome</keyword>
<dbReference type="NCBIfam" id="TIGR02669">
    <property type="entry name" value="SpoIID_LytB"/>
    <property type="match status" value="1"/>
</dbReference>
<evidence type="ECO:0000313" key="3">
    <source>
        <dbReference type="EMBL" id="SNX98480.1"/>
    </source>
</evidence>
<organism evidence="3 4">
    <name type="scientific">Geodermatophilus sabuli</name>
    <dbReference type="NCBI Taxonomy" id="1564158"/>
    <lineage>
        <taxon>Bacteria</taxon>
        <taxon>Bacillati</taxon>
        <taxon>Actinomycetota</taxon>
        <taxon>Actinomycetes</taxon>
        <taxon>Geodermatophilales</taxon>
        <taxon>Geodermatophilaceae</taxon>
        <taxon>Geodermatophilus</taxon>
    </lineage>
</organism>
<feature type="chain" id="PRO_5039545593" evidence="1">
    <location>
        <begin position="35"/>
        <end position="638"/>
    </location>
</feature>
<feature type="signal peptide" evidence="1">
    <location>
        <begin position="1"/>
        <end position="34"/>
    </location>
</feature>
<evidence type="ECO:0000313" key="4">
    <source>
        <dbReference type="Proteomes" id="UP000219514"/>
    </source>
</evidence>
<sequence length="638" mass="66169">MGTDLRGRARRWATAALAGAGLVAAGLLVAPAPAADAAITGDVQFTGHGWGHGRGLGQWGAYGYATQHGWPYTQILSHYYGGTTQSGQANGVITVQLMDQEGDDLVVTSGRDFTVGGIPVSAGSAARVRAQADGSFVLSTSYGCASPAVWTTTIPHSRVVSSVEPGNDLRAMLSLCTPAGTKQYRGELSVLWATNAQHTVNSIWMEDYLRGVVPRESPASWGDAAGGKGLEALKAQSVAARSYAWAEGRSTWAKTCDTTSCQVYLGAGTNYNTLEDRRTDAAIAATAGVVLRNGAGSIVRAEFSSSTGGWTAGGVFPAIRDDGDVASPHHNWAQAVPATTIADAFGVGTLTDIRVSARNGLGADGGRVTQVQIIGTAKTVTATGATVRTKLGLKSDWFTITGVAAPVPVPVQPVVYRGSGNVVGASAQEVLFGQPGDVPVSCDWDGDGVDTLGIFRTGVFHITNAAGSGRAEATFGFGQAGDQPVCGDWDGNGTDTVGVYRSGLVFLRNSNTTGVADGSFWFGERGDVLVVGNWDGDPFDTVGVWRRGTYYLANSNLRPVADAVVPYGAATDQPTVGDWDADGTDTIGVYRTDAFYLRNSNRVGAADAVVPFGAVGDRPLPGRWTARAGDVVGVARAY</sequence>
<evidence type="ECO:0000259" key="2">
    <source>
        <dbReference type="Pfam" id="PF08486"/>
    </source>
</evidence>